<dbReference type="InterPro" id="IPR046357">
    <property type="entry name" value="PPIase_dom_sf"/>
</dbReference>
<accession>A0A8H5BGT3</accession>
<dbReference type="InterPro" id="IPR023566">
    <property type="entry name" value="PPIase_Fpr3/Fpr4-like"/>
</dbReference>
<comment type="similarity">
    <text evidence="2">Belongs to the FKBP-type PPIase family. FKBP3/4 subfamily.</text>
</comment>
<evidence type="ECO:0000256" key="1">
    <source>
        <dbReference type="ARBA" id="ARBA00000971"/>
    </source>
</evidence>
<feature type="compositionally biased region" description="Acidic residues" evidence="7">
    <location>
        <begin position="56"/>
        <end position="75"/>
    </location>
</feature>
<feature type="region of interest" description="Disordered" evidence="7">
    <location>
        <begin position="121"/>
        <end position="247"/>
    </location>
</feature>
<feature type="compositionally biased region" description="Basic and acidic residues" evidence="7">
    <location>
        <begin position="146"/>
        <end position="161"/>
    </location>
</feature>
<dbReference type="EMBL" id="JAACJJ010000028">
    <property type="protein sequence ID" value="KAF5322899.1"/>
    <property type="molecule type" value="Genomic_DNA"/>
</dbReference>
<dbReference type="AlphaFoldDB" id="A0A8H5BGT3"/>
<dbReference type="Gene3D" id="3.10.50.40">
    <property type="match status" value="1"/>
</dbReference>
<dbReference type="Proteomes" id="UP000567179">
    <property type="component" value="Unassembled WGS sequence"/>
</dbReference>
<dbReference type="FunFam" id="3.10.50.40:FF:000006">
    <property type="entry name" value="Peptidyl-prolyl cis-trans isomerase"/>
    <property type="match status" value="1"/>
</dbReference>
<dbReference type="Pfam" id="PF17800">
    <property type="entry name" value="NPL"/>
    <property type="match status" value="1"/>
</dbReference>
<dbReference type="Gene3D" id="2.60.120.340">
    <property type="entry name" value="Nucleoplasmin core domain"/>
    <property type="match status" value="1"/>
</dbReference>
<evidence type="ECO:0000256" key="7">
    <source>
        <dbReference type="SAM" id="MobiDB-lite"/>
    </source>
</evidence>
<name>A0A8H5BGT3_9AGAR</name>
<evidence type="ECO:0000313" key="10">
    <source>
        <dbReference type="Proteomes" id="UP000567179"/>
    </source>
</evidence>
<evidence type="ECO:0000256" key="4">
    <source>
        <dbReference type="ARBA" id="ARBA00023110"/>
    </source>
</evidence>
<sequence>MSIVLGIWHLVVEGGKDKIIQTPASIQITNASYGEEIVDQKSRDVIKLHFESLSPPDDEDEEDEEKDEEDDEDDDGFKVDTTVLCVLTPGKTEQTTLSLVLDSDSSFKFENVGKNTIYLTGNYIRQDDDDEPDSDDEGDYDSEDGYDLREVSSDVEMHGDDLAGLESDNSRFEEIDEEAPTKPQKRSRESDAADAAADKKSKKLKDEAGKAVEAPKEEKKEKKEKKDKKADEKKPEEKKTPKKKTLAGGVVVEDAKVGTGPMAKKGNTVRMRYVGKLTNGKEFDKNVKGKPFTFRLGEGEVIKGWDEGITGMQVGGERMLTIPPGMAYGSKKSGPIPPNSTLIFEVKLLEIK</sequence>
<reference evidence="9 10" key="1">
    <citation type="journal article" date="2020" name="ISME J.">
        <title>Uncovering the hidden diversity of litter-decomposition mechanisms in mushroom-forming fungi.</title>
        <authorList>
            <person name="Floudas D."/>
            <person name="Bentzer J."/>
            <person name="Ahren D."/>
            <person name="Johansson T."/>
            <person name="Persson P."/>
            <person name="Tunlid A."/>
        </authorList>
    </citation>
    <scope>NUCLEOTIDE SEQUENCE [LARGE SCALE GENOMIC DNA]</scope>
    <source>
        <strain evidence="9 10">CBS 101986</strain>
    </source>
</reference>
<evidence type="ECO:0000256" key="5">
    <source>
        <dbReference type="ARBA" id="ARBA00023235"/>
    </source>
</evidence>
<dbReference type="GO" id="GO:0003755">
    <property type="term" value="F:peptidyl-prolyl cis-trans isomerase activity"/>
    <property type="evidence" value="ECO:0007669"/>
    <property type="project" value="UniProtKB-KW"/>
</dbReference>
<feature type="region of interest" description="Disordered" evidence="7">
    <location>
        <begin position="49"/>
        <end position="79"/>
    </location>
</feature>
<dbReference type="SUPFAM" id="SSF54534">
    <property type="entry name" value="FKBP-like"/>
    <property type="match status" value="1"/>
</dbReference>
<keyword evidence="5 6" id="KW-0413">Isomerase</keyword>
<gene>
    <name evidence="9" type="ORF">D9619_001910</name>
</gene>
<dbReference type="InterPro" id="IPR041232">
    <property type="entry name" value="NPL"/>
</dbReference>
<proteinExistence type="inferred from homology"/>
<dbReference type="GO" id="GO:0000785">
    <property type="term" value="C:chromatin"/>
    <property type="evidence" value="ECO:0007669"/>
    <property type="project" value="TreeGrafter"/>
</dbReference>
<dbReference type="PANTHER" id="PTHR43811">
    <property type="entry name" value="FKBP-TYPE PEPTIDYL-PROLYL CIS-TRANS ISOMERASE FKPA"/>
    <property type="match status" value="1"/>
</dbReference>
<protein>
    <recommendedName>
        <fullName evidence="3 6">peptidylprolyl isomerase</fullName>
        <ecNumber evidence="3 6">5.2.1.8</ecNumber>
    </recommendedName>
</protein>
<comment type="caution">
    <text evidence="9">The sequence shown here is derived from an EMBL/GenBank/DDBJ whole genome shotgun (WGS) entry which is preliminary data.</text>
</comment>
<dbReference type="PROSITE" id="PS50059">
    <property type="entry name" value="FKBP_PPIASE"/>
    <property type="match status" value="1"/>
</dbReference>
<feature type="compositionally biased region" description="Acidic residues" evidence="7">
    <location>
        <begin position="127"/>
        <end position="145"/>
    </location>
</feature>
<evidence type="ECO:0000313" key="9">
    <source>
        <dbReference type="EMBL" id="KAF5322899.1"/>
    </source>
</evidence>
<evidence type="ECO:0000259" key="8">
    <source>
        <dbReference type="PROSITE" id="PS50059"/>
    </source>
</evidence>
<dbReference type="PANTHER" id="PTHR43811:SF19">
    <property type="entry name" value="39 KDA FK506-BINDING NUCLEAR PROTEIN"/>
    <property type="match status" value="1"/>
</dbReference>
<organism evidence="9 10">
    <name type="scientific">Psilocybe cf. subviscida</name>
    <dbReference type="NCBI Taxonomy" id="2480587"/>
    <lineage>
        <taxon>Eukaryota</taxon>
        <taxon>Fungi</taxon>
        <taxon>Dikarya</taxon>
        <taxon>Basidiomycota</taxon>
        <taxon>Agaricomycotina</taxon>
        <taxon>Agaricomycetes</taxon>
        <taxon>Agaricomycetidae</taxon>
        <taxon>Agaricales</taxon>
        <taxon>Agaricineae</taxon>
        <taxon>Strophariaceae</taxon>
        <taxon>Psilocybe</taxon>
    </lineage>
</organism>
<dbReference type="EC" id="5.2.1.8" evidence="3 6"/>
<evidence type="ECO:0000256" key="6">
    <source>
        <dbReference type="PROSITE-ProRule" id="PRU00277"/>
    </source>
</evidence>
<dbReference type="Pfam" id="PF00254">
    <property type="entry name" value="FKBP_C"/>
    <property type="match status" value="1"/>
</dbReference>
<feature type="domain" description="PPIase FKBP-type" evidence="8">
    <location>
        <begin position="266"/>
        <end position="352"/>
    </location>
</feature>
<dbReference type="GO" id="GO:0005730">
    <property type="term" value="C:nucleolus"/>
    <property type="evidence" value="ECO:0007669"/>
    <property type="project" value="TreeGrafter"/>
</dbReference>
<dbReference type="OrthoDB" id="77911at2759"/>
<evidence type="ECO:0000256" key="2">
    <source>
        <dbReference type="ARBA" id="ARBA00007838"/>
    </source>
</evidence>
<feature type="compositionally biased region" description="Basic and acidic residues" evidence="7">
    <location>
        <begin position="186"/>
        <end position="221"/>
    </location>
</feature>
<evidence type="ECO:0000256" key="3">
    <source>
        <dbReference type="ARBA" id="ARBA00013194"/>
    </source>
</evidence>
<comment type="catalytic activity">
    <reaction evidence="1 6">
        <text>[protein]-peptidylproline (omega=180) = [protein]-peptidylproline (omega=0)</text>
        <dbReference type="Rhea" id="RHEA:16237"/>
        <dbReference type="Rhea" id="RHEA-COMP:10747"/>
        <dbReference type="Rhea" id="RHEA-COMP:10748"/>
        <dbReference type="ChEBI" id="CHEBI:83833"/>
        <dbReference type="ChEBI" id="CHEBI:83834"/>
        <dbReference type="EC" id="5.2.1.8"/>
    </reaction>
</comment>
<feature type="compositionally biased region" description="Basic and acidic residues" evidence="7">
    <location>
        <begin position="227"/>
        <end position="239"/>
    </location>
</feature>
<keyword evidence="4 6" id="KW-0697">Rotamase</keyword>
<keyword evidence="10" id="KW-1185">Reference proteome</keyword>
<dbReference type="InterPro" id="IPR001179">
    <property type="entry name" value="PPIase_FKBP_dom"/>
</dbReference>
<dbReference type="PIRSF" id="PIRSF001473">
    <property type="entry name" value="FK506-bp_FPR3"/>
    <property type="match status" value="1"/>
</dbReference>